<keyword evidence="8" id="KW-1185">Reference proteome</keyword>
<dbReference type="Proteomes" id="UP001190700">
    <property type="component" value="Unassembled WGS sequence"/>
</dbReference>
<accession>A0AAE0BLN2</accession>
<protein>
    <recommendedName>
        <fullName evidence="6">Nodulin-like domain-containing protein</fullName>
    </recommendedName>
</protein>
<feature type="transmembrane region" description="Helical" evidence="5">
    <location>
        <begin position="66"/>
        <end position="82"/>
    </location>
</feature>
<evidence type="ECO:0000256" key="1">
    <source>
        <dbReference type="ARBA" id="ARBA00004141"/>
    </source>
</evidence>
<evidence type="ECO:0000256" key="3">
    <source>
        <dbReference type="ARBA" id="ARBA00022989"/>
    </source>
</evidence>
<feature type="transmembrane region" description="Helical" evidence="5">
    <location>
        <begin position="449"/>
        <end position="473"/>
    </location>
</feature>
<dbReference type="InterPro" id="IPR010658">
    <property type="entry name" value="Nodulin-like"/>
</dbReference>
<evidence type="ECO:0000256" key="5">
    <source>
        <dbReference type="SAM" id="Phobius"/>
    </source>
</evidence>
<dbReference type="AlphaFoldDB" id="A0AAE0BLN2"/>
<comment type="subcellular location">
    <subcellularLocation>
        <location evidence="1">Membrane</location>
        <topology evidence="1">Multi-pass membrane protein</topology>
    </subcellularLocation>
</comment>
<evidence type="ECO:0000256" key="2">
    <source>
        <dbReference type="ARBA" id="ARBA00022692"/>
    </source>
</evidence>
<feature type="transmembrane region" description="Helical" evidence="5">
    <location>
        <begin position="102"/>
        <end position="123"/>
    </location>
</feature>
<evidence type="ECO:0000256" key="4">
    <source>
        <dbReference type="ARBA" id="ARBA00023136"/>
    </source>
</evidence>
<keyword evidence="4 5" id="KW-0472">Membrane</keyword>
<evidence type="ECO:0000313" key="7">
    <source>
        <dbReference type="EMBL" id="KAK3238218.1"/>
    </source>
</evidence>
<dbReference type="EMBL" id="LGRX02034297">
    <property type="protein sequence ID" value="KAK3238218.1"/>
    <property type="molecule type" value="Genomic_DNA"/>
</dbReference>
<dbReference type="SUPFAM" id="SSF103473">
    <property type="entry name" value="MFS general substrate transporter"/>
    <property type="match status" value="1"/>
</dbReference>
<feature type="transmembrane region" description="Helical" evidence="5">
    <location>
        <begin position="194"/>
        <end position="213"/>
    </location>
</feature>
<dbReference type="Pfam" id="PF06813">
    <property type="entry name" value="Nodulin-like"/>
    <property type="match status" value="1"/>
</dbReference>
<proteinExistence type="predicted"/>
<feature type="domain" description="Nodulin-like" evidence="6">
    <location>
        <begin position="23"/>
        <end position="268"/>
    </location>
</feature>
<organism evidence="7 8">
    <name type="scientific">Cymbomonas tetramitiformis</name>
    <dbReference type="NCBI Taxonomy" id="36881"/>
    <lineage>
        <taxon>Eukaryota</taxon>
        <taxon>Viridiplantae</taxon>
        <taxon>Chlorophyta</taxon>
        <taxon>Pyramimonadophyceae</taxon>
        <taxon>Pyramimonadales</taxon>
        <taxon>Pyramimonadaceae</taxon>
        <taxon>Cymbomonas</taxon>
    </lineage>
</organism>
<feature type="transmembrane region" description="Helical" evidence="5">
    <location>
        <begin position="535"/>
        <end position="555"/>
    </location>
</feature>
<dbReference type="PANTHER" id="PTHR21576">
    <property type="entry name" value="UNCHARACTERIZED NODULIN-LIKE PROTEIN"/>
    <property type="match status" value="1"/>
</dbReference>
<dbReference type="GO" id="GO:0016020">
    <property type="term" value="C:membrane"/>
    <property type="evidence" value="ECO:0007669"/>
    <property type="project" value="UniProtKB-SubCell"/>
</dbReference>
<feature type="transmembrane region" description="Helical" evidence="5">
    <location>
        <begin position="234"/>
        <end position="252"/>
    </location>
</feature>
<sequence>MAEAKRSLAYVEQRITLPSWFCRWHVFIASLLFTCTLGQSGCFSLYSSDLKTNLGYSQTDVDWLGVAKNAAIVYAVFLGGLYDQVTPYAVFLGGLYDQYGAFFLNIIGGLTAMLTFGLIWAAVEGYIDVSYLTMWWLHFFAYGATQGLEVCPLIVCMVNFPKHKTWVSSLLLSGSGLSSAFFSQYDSLKHDGSVILLCGLIPGITCLLTWPFMRMYPDATYSAAEIKATKSTMYYFLAAMSLNICYMTAIDIGQVEVDFNYDGFAASIAGYVCLIGMTIAGGVAFWRWALDNEVQKEEAVEDDQKGIADQAEASVNLYDTFAAPEPKTKRKTIEWQEGDTPYWKLVLALVTDWRYPLLVVGTYLSAGSVTMATDNITQIALAIVGIQNTDRITRYTTTLQVSMAAGRLAGIPVAMLLARFKTPRVVLMMVGYALLCLGLYFYAETSEDKLYMACTFQTFGYGLASSILGAVIVDIWGETTYGVSYMGVIFATNFLGSLVGSIVFFVEEYNDTAQIEIDGTKYCFGNECFDATFYAMLWFSIIGILLYCIFTYATWEEHTKVLEKNLEEKPAPNVKLPVIGSQSAGART</sequence>
<dbReference type="InterPro" id="IPR036259">
    <property type="entry name" value="MFS_trans_sf"/>
</dbReference>
<feature type="transmembrane region" description="Helical" evidence="5">
    <location>
        <begin position="135"/>
        <end position="158"/>
    </location>
</feature>
<name>A0AAE0BLN2_9CHLO</name>
<feature type="transmembrane region" description="Helical" evidence="5">
    <location>
        <begin position="485"/>
        <end position="506"/>
    </location>
</feature>
<gene>
    <name evidence="7" type="ORF">CYMTET_51751</name>
</gene>
<feature type="transmembrane region" description="Helical" evidence="5">
    <location>
        <begin position="165"/>
        <end position="182"/>
    </location>
</feature>
<evidence type="ECO:0000259" key="6">
    <source>
        <dbReference type="Pfam" id="PF06813"/>
    </source>
</evidence>
<comment type="caution">
    <text evidence="7">The sequence shown here is derived from an EMBL/GenBank/DDBJ whole genome shotgun (WGS) entry which is preliminary data.</text>
</comment>
<feature type="transmembrane region" description="Helical" evidence="5">
    <location>
        <begin position="425"/>
        <end position="443"/>
    </location>
</feature>
<dbReference type="PANTHER" id="PTHR21576:SF158">
    <property type="entry name" value="RIBOSOMAL RNA-PROCESSING PROTEIN 12-LIKE CONSERVED DOMAIN-CONTAINING PROTEIN"/>
    <property type="match status" value="1"/>
</dbReference>
<reference evidence="7 8" key="1">
    <citation type="journal article" date="2015" name="Genome Biol. Evol.">
        <title>Comparative Genomics of a Bacterivorous Green Alga Reveals Evolutionary Causalities and Consequences of Phago-Mixotrophic Mode of Nutrition.</title>
        <authorList>
            <person name="Burns J.A."/>
            <person name="Paasch A."/>
            <person name="Narechania A."/>
            <person name="Kim E."/>
        </authorList>
    </citation>
    <scope>NUCLEOTIDE SEQUENCE [LARGE SCALE GENOMIC DNA]</scope>
    <source>
        <strain evidence="7 8">PLY_AMNH</strain>
    </source>
</reference>
<feature type="transmembrane region" description="Helical" evidence="5">
    <location>
        <begin position="264"/>
        <end position="286"/>
    </location>
</feature>
<dbReference type="Gene3D" id="1.20.1250.20">
    <property type="entry name" value="MFS general substrate transporter like domains"/>
    <property type="match status" value="1"/>
</dbReference>
<evidence type="ECO:0000313" key="8">
    <source>
        <dbReference type="Proteomes" id="UP001190700"/>
    </source>
</evidence>
<feature type="transmembrane region" description="Helical" evidence="5">
    <location>
        <begin position="21"/>
        <end position="46"/>
    </location>
</feature>
<keyword evidence="3 5" id="KW-1133">Transmembrane helix</keyword>
<keyword evidence="2 5" id="KW-0812">Transmembrane</keyword>